<dbReference type="Gene3D" id="2.40.10.120">
    <property type="match status" value="1"/>
</dbReference>
<reference evidence="3 4" key="1">
    <citation type="submission" date="2018-06" db="EMBL/GenBank/DDBJ databases">
        <title>Genomic Encyclopedia of Type Strains, Phase IV (KMG-IV): sequencing the most valuable type-strain genomes for metagenomic binning, comparative biology and taxonomic classification.</title>
        <authorList>
            <person name="Goeker M."/>
        </authorList>
    </citation>
    <scope>NUCLEOTIDE SEQUENCE [LARGE SCALE GENOMIC DNA]</scope>
    <source>
        <strain evidence="3 4">DSM 25532</strain>
    </source>
</reference>
<evidence type="ECO:0000256" key="1">
    <source>
        <dbReference type="SAM" id="MobiDB-lite"/>
    </source>
</evidence>
<comment type="caution">
    <text evidence="3">The sequence shown here is derived from an EMBL/GenBank/DDBJ whole genome shotgun (WGS) entry which is preliminary data.</text>
</comment>
<dbReference type="PRINTS" id="PR00834">
    <property type="entry name" value="PROTEASES2C"/>
</dbReference>
<feature type="signal peptide" evidence="2">
    <location>
        <begin position="1"/>
        <end position="20"/>
    </location>
</feature>
<dbReference type="EMBL" id="QNRR01000003">
    <property type="protein sequence ID" value="RBP45160.1"/>
    <property type="molecule type" value="Genomic_DNA"/>
</dbReference>
<evidence type="ECO:0000313" key="3">
    <source>
        <dbReference type="EMBL" id="RBP45160.1"/>
    </source>
</evidence>
<dbReference type="Proteomes" id="UP000253426">
    <property type="component" value="Unassembled WGS sequence"/>
</dbReference>
<dbReference type="SUPFAM" id="SSF50494">
    <property type="entry name" value="Trypsin-like serine proteases"/>
    <property type="match status" value="1"/>
</dbReference>
<keyword evidence="4" id="KW-1185">Reference proteome</keyword>
<accession>A0A366HNR9</accession>
<dbReference type="RefSeq" id="WP_113958295.1">
    <property type="nucleotide sequence ID" value="NZ_QNRR01000003.1"/>
</dbReference>
<keyword evidence="2" id="KW-0732">Signal</keyword>
<dbReference type="GO" id="GO:0006508">
    <property type="term" value="P:proteolysis"/>
    <property type="evidence" value="ECO:0007669"/>
    <property type="project" value="UniProtKB-KW"/>
</dbReference>
<keyword evidence="3" id="KW-0645">Protease</keyword>
<dbReference type="InterPro" id="IPR009003">
    <property type="entry name" value="Peptidase_S1_PA"/>
</dbReference>
<dbReference type="OrthoDB" id="9758917at2"/>
<feature type="region of interest" description="Disordered" evidence="1">
    <location>
        <begin position="305"/>
        <end position="329"/>
    </location>
</feature>
<dbReference type="PANTHER" id="PTHR22939:SF129">
    <property type="entry name" value="SERINE PROTEASE HTRA2, MITOCHONDRIAL"/>
    <property type="match status" value="1"/>
</dbReference>
<organism evidence="3 4">
    <name type="scientific">Roseimicrobium gellanilyticum</name>
    <dbReference type="NCBI Taxonomy" id="748857"/>
    <lineage>
        <taxon>Bacteria</taxon>
        <taxon>Pseudomonadati</taxon>
        <taxon>Verrucomicrobiota</taxon>
        <taxon>Verrucomicrobiia</taxon>
        <taxon>Verrucomicrobiales</taxon>
        <taxon>Verrucomicrobiaceae</taxon>
        <taxon>Roseimicrobium</taxon>
    </lineage>
</organism>
<evidence type="ECO:0000256" key="2">
    <source>
        <dbReference type="SAM" id="SignalP"/>
    </source>
</evidence>
<protein>
    <submittedName>
        <fullName evidence="3">Serine protease Do</fullName>
    </submittedName>
</protein>
<sequence>MRRVLLSLALVALIVAPGFAVTPASVRLKNGAEVKGELLKERADALVLDLGFTILTIPRNEIAEVKRDEQAQEAKPSDATRQRQEDIFYAEADRSAMAVEENVKRVSEGVVQIQTATGLGSGFIINSLGHVVTNQHVIAGEQEIRVVVYRQRATGIEKETYSKVKIVAMNGFLDLALLQIDDEEAKNLPHVVLGESDIISQGEHVFAIGSPLGLERTVSQGIVSVRARENGGRWYIQTTTQINPGNSGGPLFNARGEVVGVTNMKLAGAGVEGVGFAIPASLLKLFLKNREAFAFDARNPNHGFRYLPPVSSERPKAEEAAKNSPKSKP</sequence>
<proteinExistence type="predicted"/>
<evidence type="ECO:0000313" key="4">
    <source>
        <dbReference type="Proteomes" id="UP000253426"/>
    </source>
</evidence>
<dbReference type="Pfam" id="PF13365">
    <property type="entry name" value="Trypsin_2"/>
    <property type="match status" value="1"/>
</dbReference>
<gene>
    <name evidence="3" type="ORF">DES53_103157</name>
</gene>
<dbReference type="AlphaFoldDB" id="A0A366HNR9"/>
<keyword evidence="3" id="KW-0378">Hydrolase</keyword>
<dbReference type="InterPro" id="IPR001940">
    <property type="entry name" value="Peptidase_S1C"/>
</dbReference>
<name>A0A366HNR9_9BACT</name>
<feature type="chain" id="PRO_5016902084" evidence="2">
    <location>
        <begin position="21"/>
        <end position="329"/>
    </location>
</feature>
<dbReference type="GO" id="GO:0004252">
    <property type="term" value="F:serine-type endopeptidase activity"/>
    <property type="evidence" value="ECO:0007669"/>
    <property type="project" value="InterPro"/>
</dbReference>
<dbReference type="PANTHER" id="PTHR22939">
    <property type="entry name" value="SERINE PROTEASE FAMILY S1C HTRA-RELATED"/>
    <property type="match status" value="1"/>
</dbReference>